<dbReference type="EMBL" id="MBFT01000175">
    <property type="protein sequence ID" value="PVU95669.1"/>
    <property type="molecule type" value="Genomic_DNA"/>
</dbReference>
<dbReference type="Gene3D" id="3.90.230.10">
    <property type="entry name" value="Creatinase/methionine aminopeptidase superfamily"/>
    <property type="match status" value="1"/>
</dbReference>
<name>A0A2T9Z2I7_9FUNG</name>
<comment type="caution">
    <text evidence="9">The sequence shown here is derived from an EMBL/GenBank/DDBJ whole genome shotgun (WGS) entry which is preliminary data.</text>
</comment>
<evidence type="ECO:0000256" key="5">
    <source>
        <dbReference type="HAMAP-Rule" id="MF_03174"/>
    </source>
</evidence>
<dbReference type="GO" id="GO:0046872">
    <property type="term" value="F:metal ion binding"/>
    <property type="evidence" value="ECO:0007669"/>
    <property type="project" value="UniProtKB-UniRule"/>
</dbReference>
<dbReference type="GO" id="GO:0070006">
    <property type="term" value="F:metalloaminopeptidase activity"/>
    <property type="evidence" value="ECO:0007669"/>
    <property type="project" value="UniProtKB-UniRule"/>
</dbReference>
<accession>A0A2T9Z2I7</accession>
<feature type="binding site" evidence="5">
    <location>
        <position position="309"/>
    </location>
    <ligand>
        <name>a divalent metal cation</name>
        <dbReference type="ChEBI" id="CHEBI:60240"/>
        <label>1</label>
    </ligand>
</feature>
<dbReference type="EMBL" id="MBFT01000067">
    <property type="protein sequence ID" value="PVU98791.1"/>
    <property type="molecule type" value="Genomic_DNA"/>
</dbReference>
<feature type="binding site" evidence="5">
    <location>
        <position position="183"/>
    </location>
    <ligand>
        <name>a divalent metal cation</name>
        <dbReference type="ChEBI" id="CHEBI:60240"/>
        <label>2</label>
        <note>catalytic</note>
    </ligand>
</feature>
<dbReference type="EC" id="3.4.11.18" evidence="6"/>
<dbReference type="AlphaFoldDB" id="A0A2T9Z2I7"/>
<evidence type="ECO:0000256" key="2">
    <source>
        <dbReference type="ARBA" id="ARBA00022670"/>
    </source>
</evidence>
<keyword evidence="4 5" id="KW-0378">Hydrolase</keyword>
<evidence type="ECO:0000256" key="4">
    <source>
        <dbReference type="ARBA" id="ARBA00022801"/>
    </source>
</evidence>
<evidence type="ECO:0000259" key="7">
    <source>
        <dbReference type="Pfam" id="PF00557"/>
    </source>
</evidence>
<gene>
    <name evidence="9" type="ORF">BB559_001245</name>
    <name evidence="8" type="ORF">BB559_002642</name>
</gene>
<dbReference type="PANTHER" id="PTHR43330">
    <property type="entry name" value="METHIONINE AMINOPEPTIDASE"/>
    <property type="match status" value="1"/>
</dbReference>
<feature type="binding site" evidence="5">
    <location>
        <position position="278"/>
    </location>
    <ligand>
        <name>a divalent metal cation</name>
        <dbReference type="ChEBI" id="CHEBI:60240"/>
        <label>2</label>
        <note>catalytic</note>
    </ligand>
</feature>
<feature type="domain" description="Peptidase M24" evidence="7">
    <location>
        <begin position="90"/>
        <end position="316"/>
    </location>
</feature>
<feature type="binding site" evidence="5">
    <location>
        <position position="253"/>
    </location>
    <ligand>
        <name>substrate</name>
    </ligand>
</feature>
<feature type="binding site" evidence="5">
    <location>
        <position position="155"/>
    </location>
    <ligand>
        <name>substrate</name>
    </ligand>
</feature>
<comment type="cofactor">
    <cofactor evidence="5">
        <name>Co(2+)</name>
        <dbReference type="ChEBI" id="CHEBI:48828"/>
    </cofactor>
    <cofactor evidence="5">
        <name>Zn(2+)</name>
        <dbReference type="ChEBI" id="CHEBI:29105"/>
    </cofactor>
    <cofactor evidence="5">
        <name>Mn(2+)</name>
        <dbReference type="ChEBI" id="CHEBI:29035"/>
    </cofactor>
    <cofactor evidence="5">
        <name>Fe(2+)</name>
        <dbReference type="ChEBI" id="CHEBI:29033"/>
    </cofactor>
    <text evidence="5">Binds 2 divalent metal cations per subunit. Has a high-affinity and a low affinity metal-binding site. The true nature of the physiological cofactor is under debate. The enzyme is active with cobalt, zinc, manganese or divalent iron ions. Most likely, methionine aminopeptidases function as mononuclear Fe(2+)-metalloproteases under physiological conditions, and the catalytically relevant metal-binding site has been assigned to the histidine-containing high-affinity site.</text>
</comment>
<dbReference type="InterPro" id="IPR036005">
    <property type="entry name" value="Creatinase/aminopeptidase-like"/>
</dbReference>
<dbReference type="STRING" id="61424.A0A2T9Z2I7"/>
<dbReference type="NCBIfam" id="TIGR00500">
    <property type="entry name" value="met_pdase_I"/>
    <property type="match status" value="1"/>
</dbReference>
<evidence type="ECO:0000313" key="10">
    <source>
        <dbReference type="Proteomes" id="UP000245699"/>
    </source>
</evidence>
<comment type="function">
    <text evidence="6">Cotranslationally removes the N-terminal methionine from nascent proteins. The N-terminal methionine is often cleaved when the second residue in the primary sequence is small and uncharged (Met-Ala-, Cys, Gly, Pro, Ser, Thr, or Val).</text>
</comment>
<feature type="binding site" evidence="5">
    <location>
        <position position="183"/>
    </location>
    <ligand>
        <name>a divalent metal cation</name>
        <dbReference type="ChEBI" id="CHEBI:60240"/>
        <label>1</label>
    </ligand>
</feature>
<feature type="binding site" evidence="5">
    <location>
        <position position="172"/>
    </location>
    <ligand>
        <name>a divalent metal cation</name>
        <dbReference type="ChEBI" id="CHEBI:60240"/>
        <label>1</label>
    </ligand>
</feature>
<evidence type="ECO:0000256" key="6">
    <source>
        <dbReference type="RuleBase" id="RU003653"/>
    </source>
</evidence>
<feature type="binding site" evidence="5">
    <location>
        <position position="246"/>
    </location>
    <ligand>
        <name>a divalent metal cation</name>
        <dbReference type="ChEBI" id="CHEBI:60240"/>
        <label>2</label>
        <note>catalytic</note>
    </ligand>
</feature>
<dbReference type="InterPro" id="IPR000994">
    <property type="entry name" value="Pept_M24"/>
</dbReference>
<sequence length="324" mass="35111">MLGSLLPPKLPRLSLHAATYAGRSRLPPKFGSFQRIYPASLSPSKPLPLEPSSALVPPHINRPYYASSGSPSQWSPEIPIVPLGSPQYFKLRAASRLASDALKYAGSLVKQGITTLEIDSLVHQFIISKNAYPSPLNYMGFPKSICTSINNIIAHGIPDSRKLIEGDIINIDITVFLDGYHGDTSSTFCVGCVDQQGLDLVKTTEISLTDSIKVCGPGVPFKSIGKTVQHIAKSNNYSTVSEFSGHGIGTQFHQQPLIFHFQNDEPGTMQEGMVFTVEPMLCQGSPKLVIYPDGWTASTIDGGRSAQFEHTIIITNNGAEILTQ</sequence>
<evidence type="ECO:0000256" key="3">
    <source>
        <dbReference type="ARBA" id="ARBA00022723"/>
    </source>
</evidence>
<dbReference type="Pfam" id="PF00557">
    <property type="entry name" value="Peptidase_M24"/>
    <property type="match status" value="1"/>
</dbReference>
<dbReference type="OrthoDB" id="3209743at2759"/>
<dbReference type="GO" id="GO:0004239">
    <property type="term" value="F:initiator methionyl aminopeptidase activity"/>
    <property type="evidence" value="ECO:0007669"/>
    <property type="project" value="UniProtKB-UniRule"/>
</dbReference>
<dbReference type="SUPFAM" id="SSF55920">
    <property type="entry name" value="Creatinase/aminopeptidase"/>
    <property type="match status" value="1"/>
</dbReference>
<reference evidence="9 10" key="1">
    <citation type="journal article" date="2018" name="MBio">
        <title>Comparative Genomics Reveals the Core Gene Toolbox for the Fungus-Insect Symbiosis.</title>
        <authorList>
            <person name="Wang Y."/>
            <person name="Stata M."/>
            <person name="Wang W."/>
            <person name="Stajich J.E."/>
            <person name="White M.M."/>
            <person name="Moncalvo J.M."/>
        </authorList>
    </citation>
    <scope>NUCLEOTIDE SEQUENCE [LARGE SCALE GENOMIC DNA]</scope>
    <source>
        <strain evidence="9 10">AUS-77-4</strain>
    </source>
</reference>
<comment type="catalytic activity">
    <reaction evidence="5 6">
        <text>Release of N-terminal amino acids, preferentially methionine, from peptides and arylamides.</text>
        <dbReference type="EC" id="3.4.11.18"/>
    </reaction>
</comment>
<keyword evidence="1 5" id="KW-0031">Aminopeptidase</keyword>
<dbReference type="Proteomes" id="UP000245699">
    <property type="component" value="Unassembled WGS sequence"/>
</dbReference>
<keyword evidence="3 5" id="KW-0479">Metal-binding</keyword>
<proteinExistence type="inferred from homology"/>
<dbReference type="GO" id="GO:0006508">
    <property type="term" value="P:proteolysis"/>
    <property type="evidence" value="ECO:0007669"/>
    <property type="project" value="UniProtKB-KW"/>
</dbReference>
<keyword evidence="10" id="KW-1185">Reference proteome</keyword>
<dbReference type="PROSITE" id="PS00680">
    <property type="entry name" value="MAP_1"/>
    <property type="match status" value="1"/>
</dbReference>
<dbReference type="InterPro" id="IPR002467">
    <property type="entry name" value="Pept_M24A_MAP1"/>
</dbReference>
<organism evidence="9 10">
    <name type="scientific">Furculomyces boomerangus</name>
    <dbReference type="NCBI Taxonomy" id="61424"/>
    <lineage>
        <taxon>Eukaryota</taxon>
        <taxon>Fungi</taxon>
        <taxon>Fungi incertae sedis</taxon>
        <taxon>Zoopagomycota</taxon>
        <taxon>Kickxellomycotina</taxon>
        <taxon>Harpellomycetes</taxon>
        <taxon>Harpellales</taxon>
        <taxon>Harpellaceae</taxon>
        <taxon>Furculomyces</taxon>
    </lineage>
</organism>
<dbReference type="PRINTS" id="PR00599">
    <property type="entry name" value="MAPEPTIDASE"/>
</dbReference>
<keyword evidence="2 5" id="KW-0645">Protease</keyword>
<evidence type="ECO:0000313" key="8">
    <source>
        <dbReference type="EMBL" id="PVU95669.1"/>
    </source>
</evidence>
<dbReference type="HAMAP" id="MF_01974">
    <property type="entry name" value="MetAP_1"/>
    <property type="match status" value="1"/>
</dbReference>
<evidence type="ECO:0000256" key="1">
    <source>
        <dbReference type="ARBA" id="ARBA00022438"/>
    </source>
</evidence>
<dbReference type="CDD" id="cd01086">
    <property type="entry name" value="MetAP1"/>
    <property type="match status" value="1"/>
</dbReference>
<evidence type="ECO:0000313" key="9">
    <source>
        <dbReference type="EMBL" id="PVU98791.1"/>
    </source>
</evidence>
<protein>
    <recommendedName>
        <fullName evidence="6">Methionine aminopeptidase</fullName>
        <ecNumber evidence="6">3.4.11.18</ecNumber>
    </recommendedName>
</protein>
<dbReference type="PANTHER" id="PTHR43330:SF8">
    <property type="entry name" value="METHIONINE AMINOPEPTIDASE 1D, MITOCHONDRIAL"/>
    <property type="match status" value="1"/>
</dbReference>
<dbReference type="InterPro" id="IPR001714">
    <property type="entry name" value="Pept_M24_MAP"/>
</dbReference>
<comment type="similarity">
    <text evidence="5">Belongs to the peptidase M24A family. Methionine aminopeptidase type 1 subfamily.</text>
</comment>
<feature type="binding site" evidence="5">
    <location>
        <position position="309"/>
    </location>
    <ligand>
        <name>a divalent metal cation</name>
        <dbReference type="ChEBI" id="CHEBI:60240"/>
        <label>2</label>
        <note>catalytic</note>
    </ligand>
</feature>